<gene>
    <name evidence="7" type="ORF">FNW17_09440</name>
</gene>
<feature type="signal peptide" evidence="4">
    <location>
        <begin position="1"/>
        <end position="18"/>
    </location>
</feature>
<dbReference type="AlphaFoldDB" id="A0A553CK57"/>
<dbReference type="OrthoDB" id="1110367at2"/>
<dbReference type="EMBL" id="VJZR01000007">
    <property type="protein sequence ID" value="TRX20883.1"/>
    <property type="molecule type" value="Genomic_DNA"/>
</dbReference>
<dbReference type="GO" id="GO:0035591">
    <property type="term" value="F:signaling adaptor activity"/>
    <property type="evidence" value="ECO:0007669"/>
    <property type="project" value="TreeGrafter"/>
</dbReference>
<keyword evidence="3" id="KW-0677">Repeat</keyword>
<dbReference type="RefSeq" id="WP_144071507.1">
    <property type="nucleotide sequence ID" value="NZ_VJZR01000007.1"/>
</dbReference>
<dbReference type="PROSITE" id="PS51450">
    <property type="entry name" value="LRR"/>
    <property type="match status" value="1"/>
</dbReference>
<dbReference type="NCBIfam" id="TIGR04183">
    <property type="entry name" value="Por_Secre_tail"/>
    <property type="match status" value="1"/>
</dbReference>
<keyword evidence="1" id="KW-0433">Leucine-rich repeat</keyword>
<accession>A0A553CK57</accession>
<evidence type="ECO:0000313" key="8">
    <source>
        <dbReference type="Proteomes" id="UP000318585"/>
    </source>
</evidence>
<evidence type="ECO:0000259" key="5">
    <source>
        <dbReference type="Pfam" id="PF18962"/>
    </source>
</evidence>
<feature type="domain" description="DUF7619" evidence="6">
    <location>
        <begin position="637"/>
        <end position="766"/>
    </location>
</feature>
<organism evidence="7 8">
    <name type="scientific">Flavobacterium franklandianum</name>
    <dbReference type="NCBI Taxonomy" id="2594430"/>
    <lineage>
        <taxon>Bacteria</taxon>
        <taxon>Pseudomonadati</taxon>
        <taxon>Bacteroidota</taxon>
        <taxon>Flavobacteriia</taxon>
        <taxon>Flavobacteriales</taxon>
        <taxon>Flavobacteriaceae</taxon>
        <taxon>Flavobacterium</taxon>
    </lineage>
</organism>
<dbReference type="InterPro" id="IPR032675">
    <property type="entry name" value="LRR_dom_sf"/>
</dbReference>
<evidence type="ECO:0000256" key="3">
    <source>
        <dbReference type="ARBA" id="ARBA00022737"/>
    </source>
</evidence>
<dbReference type="Gene3D" id="3.80.10.10">
    <property type="entry name" value="Ribonuclease Inhibitor"/>
    <property type="match status" value="2"/>
</dbReference>
<dbReference type="Pfam" id="PF24595">
    <property type="entry name" value="DUF7619"/>
    <property type="match status" value="1"/>
</dbReference>
<dbReference type="InterPro" id="IPR026444">
    <property type="entry name" value="Secre_tail"/>
</dbReference>
<protein>
    <submittedName>
        <fullName evidence="7">T9SS type A sorting domain-containing protein</fullName>
    </submittedName>
</protein>
<evidence type="ECO:0000256" key="2">
    <source>
        <dbReference type="ARBA" id="ARBA00022729"/>
    </source>
</evidence>
<dbReference type="PANTHER" id="PTHR47566:SF1">
    <property type="entry name" value="PROTEIN NUD1"/>
    <property type="match status" value="1"/>
</dbReference>
<dbReference type="Proteomes" id="UP000318585">
    <property type="component" value="Unassembled WGS sequence"/>
</dbReference>
<proteinExistence type="predicted"/>
<feature type="chain" id="PRO_5021937350" evidence="4">
    <location>
        <begin position="19"/>
        <end position="857"/>
    </location>
</feature>
<dbReference type="InterPro" id="IPR052574">
    <property type="entry name" value="CDIRP"/>
</dbReference>
<evidence type="ECO:0000313" key="7">
    <source>
        <dbReference type="EMBL" id="TRX20883.1"/>
    </source>
</evidence>
<feature type="domain" description="Secretion system C-terminal sorting" evidence="5">
    <location>
        <begin position="784"/>
        <end position="855"/>
    </location>
</feature>
<evidence type="ECO:0000259" key="6">
    <source>
        <dbReference type="Pfam" id="PF24595"/>
    </source>
</evidence>
<dbReference type="InterPro" id="IPR001611">
    <property type="entry name" value="Leu-rich_rpt"/>
</dbReference>
<dbReference type="InterPro" id="IPR055353">
    <property type="entry name" value="DUF7619"/>
</dbReference>
<dbReference type="PANTHER" id="PTHR47566">
    <property type="match status" value="1"/>
</dbReference>
<evidence type="ECO:0000256" key="1">
    <source>
        <dbReference type="ARBA" id="ARBA00022614"/>
    </source>
</evidence>
<name>A0A553CK57_9FLAO</name>
<dbReference type="SUPFAM" id="SSF52058">
    <property type="entry name" value="L domain-like"/>
    <property type="match status" value="1"/>
</dbReference>
<comment type="caution">
    <text evidence="7">The sequence shown here is derived from an EMBL/GenBank/DDBJ whole genome shotgun (WGS) entry which is preliminary data.</text>
</comment>
<keyword evidence="2 4" id="KW-0732">Signal</keyword>
<reference evidence="7 8" key="1">
    <citation type="submission" date="2019-07" db="EMBL/GenBank/DDBJ databases">
        <title>Novel species of Flavobacterium.</title>
        <authorList>
            <person name="Liu Q."/>
            <person name="Xin Y.-H."/>
        </authorList>
    </citation>
    <scope>NUCLEOTIDE SEQUENCE [LARGE SCALE GENOMIC DNA]</scope>
    <source>
        <strain evidence="7 8">LB3P56</strain>
    </source>
</reference>
<dbReference type="Pfam" id="PF18962">
    <property type="entry name" value="Por_Secre_tail"/>
    <property type="match status" value="1"/>
</dbReference>
<keyword evidence="8" id="KW-1185">Reference proteome</keyword>
<evidence type="ECO:0000256" key="4">
    <source>
        <dbReference type="SAM" id="SignalP"/>
    </source>
</evidence>
<sequence>MKKQYFIALLVLFNSVLAAQTIVFSDAAFKAKLLQSEAGSTIARNLSDDYFAIDVNNNGEIEITEALQVAHLNIEGSSISSLIGIENFTNLISLQCSNNQISNLNIDNLTKITDLNCNNNIINTLSLTSAVNLENLYCQSNKLTLLNVTNLTNLVTLDCSYNQLTMLNLTNVTNLQSLICNSNSISTLNLKDLISLLTLECSRNMLTSLDLSTISNITSLNCNYNRLSTLDVSTLLDITSLDCTNNQLISLKVDGLTRLSSLNCNYNLLTALNVNTLSAITFLYCNNNNLQSIQIKGLMSLKVLDVSKNQISTLDINGLTTLQYLYCNNNKLVTLDATNQIALQFLFVYDNLLNSLFIKNSSSESSLIFSGNPNLNYICADESEIAFVQEEITNSGYSNCFVNSYCSFGPGGNYYTIEGHNKLDNNANGCDVLDVNFPNLKLTFADDATTTTFIPDSTGIYSYSVKGGSYIIVPVLENPSYYSISPASTSVTFPSEASPFQAPFCITPNGNHTDLEITILSLENARSNFDSTYKIVYKNKGTVTQSGVVNLTFDADASNLVTANPSVSLQNTSNLNWNFTNILPQETRTILVTFKVKPSVDKGYLLNFNVAITYTTDETPNDNSANLSQVVVNSLNSNDKICLDGNTISPTKVGDYLHYMIRFENSGSTNVQNIVLKDLIDPTKFDITTLEPLNGSHVFTTKISDNTTVEFIFQNINLPFDAGNNAGYVAFKIKTLPALVNGDEITNSASIYFDYYQPVATNIAATSVRALQIQEHDLANFFTIYPNPVRNILTIVDEYKTEISSITIYNTLGQLVQTFINTANTTSAIDVSQLRAGLYFIKINSDKGSATSKFIKE</sequence>